<evidence type="ECO:0000259" key="1">
    <source>
        <dbReference type="PROSITE" id="PS51831"/>
    </source>
</evidence>
<protein>
    <submittedName>
        <fullName evidence="2">Phosphohydrolase</fullName>
    </submittedName>
</protein>
<keyword evidence="2" id="KW-0378">Hydrolase</keyword>
<feature type="domain" description="HD" evidence="1">
    <location>
        <begin position="23"/>
        <end position="137"/>
    </location>
</feature>
<proteinExistence type="predicted"/>
<evidence type="ECO:0000313" key="3">
    <source>
        <dbReference type="Proteomes" id="UP000287756"/>
    </source>
</evidence>
<dbReference type="Proteomes" id="UP000287756">
    <property type="component" value="Chromosome"/>
</dbReference>
<dbReference type="Pfam" id="PF01966">
    <property type="entry name" value="HD"/>
    <property type="match status" value="1"/>
</dbReference>
<evidence type="ECO:0000313" key="2">
    <source>
        <dbReference type="EMBL" id="QAS51236.1"/>
    </source>
</evidence>
<name>A0A410M971_9BACI</name>
<dbReference type="CDD" id="cd00077">
    <property type="entry name" value="HDc"/>
    <property type="match status" value="1"/>
</dbReference>
<dbReference type="RefSeq" id="WP_128522992.1">
    <property type="nucleotide sequence ID" value="NZ_CP026118.1"/>
</dbReference>
<dbReference type="PROSITE" id="PS51831">
    <property type="entry name" value="HD"/>
    <property type="match status" value="1"/>
</dbReference>
<dbReference type="AlphaFoldDB" id="A0A410M971"/>
<sequence>MKRVTLVDVFKHRVTQKYLQRSGINHAVTVTGYAFEMALEEGVDPDLATKSALLHDMGHYEWYRDGKWDYEEYRKHDIHAIKGAERAHKLLVRLGEDRLVAKEVSLAVLLHTDSYLPFNLDDKRTTLQDVVTRADEKDEQPLGMHHYKKMDKSEAVQLLHALDQRIEQVLEQKEKLSG</sequence>
<dbReference type="InterPro" id="IPR003607">
    <property type="entry name" value="HD/PDEase_dom"/>
</dbReference>
<dbReference type="OrthoDB" id="2352233at2"/>
<reference evidence="2 3" key="1">
    <citation type="submission" date="2018-01" db="EMBL/GenBank/DDBJ databases">
        <title>The whole genome sequencing and assembly of Halobacillus litoralis ERB031 strain.</title>
        <authorList>
            <person name="Lee S.-J."/>
            <person name="Park M.-K."/>
            <person name="Kim J.-Y."/>
            <person name="Lee Y.-J."/>
            <person name="Yi H."/>
            <person name="Bahn Y.-S."/>
            <person name="Kim J.F."/>
            <person name="Lee D.-W."/>
        </authorList>
    </citation>
    <scope>NUCLEOTIDE SEQUENCE [LARGE SCALE GENOMIC DNA]</scope>
    <source>
        <strain evidence="2 3">ERB 031</strain>
    </source>
</reference>
<dbReference type="KEGG" id="hli:HLI_02930"/>
<dbReference type="InterPro" id="IPR006675">
    <property type="entry name" value="HDIG_dom"/>
</dbReference>
<dbReference type="Gene3D" id="1.10.3210.10">
    <property type="entry name" value="Hypothetical protein af1432"/>
    <property type="match status" value="1"/>
</dbReference>
<dbReference type="InterPro" id="IPR006674">
    <property type="entry name" value="HD_domain"/>
</dbReference>
<dbReference type="SUPFAM" id="SSF109604">
    <property type="entry name" value="HD-domain/PDEase-like"/>
    <property type="match status" value="1"/>
</dbReference>
<dbReference type="GO" id="GO:0016787">
    <property type="term" value="F:hydrolase activity"/>
    <property type="evidence" value="ECO:0007669"/>
    <property type="project" value="UniProtKB-KW"/>
</dbReference>
<gene>
    <name evidence="2" type="ORF">HLI_02930</name>
</gene>
<accession>A0A410M971</accession>
<dbReference type="NCBIfam" id="TIGR00277">
    <property type="entry name" value="HDIG"/>
    <property type="match status" value="1"/>
</dbReference>
<organism evidence="2 3">
    <name type="scientific">Halobacillus litoralis</name>
    <dbReference type="NCBI Taxonomy" id="45668"/>
    <lineage>
        <taxon>Bacteria</taxon>
        <taxon>Bacillati</taxon>
        <taxon>Bacillota</taxon>
        <taxon>Bacilli</taxon>
        <taxon>Bacillales</taxon>
        <taxon>Bacillaceae</taxon>
        <taxon>Halobacillus</taxon>
    </lineage>
</organism>
<dbReference type="EMBL" id="CP026118">
    <property type="protein sequence ID" value="QAS51236.1"/>
    <property type="molecule type" value="Genomic_DNA"/>
</dbReference>